<dbReference type="GO" id="GO:0005975">
    <property type="term" value="P:carbohydrate metabolic process"/>
    <property type="evidence" value="ECO:0007669"/>
    <property type="project" value="InterPro"/>
</dbReference>
<dbReference type="GO" id="GO:0016832">
    <property type="term" value="F:aldehyde-lyase activity"/>
    <property type="evidence" value="ECO:0007669"/>
    <property type="project" value="InterPro"/>
</dbReference>
<proteinExistence type="predicted"/>
<dbReference type="PANTHER" id="PTHR31273:SF0">
    <property type="entry name" value="PHOSPHOKETOLASE-RELATED"/>
    <property type="match status" value="1"/>
</dbReference>
<evidence type="ECO:0000313" key="2">
    <source>
        <dbReference type="Proteomes" id="UP000013042"/>
    </source>
</evidence>
<sequence>MFNQHAKRLKATSMEIPWRRPIASLDELLTLHVWRQDHKGFSHQDPGFIDHLVDEKADIIHVHLPPGANMLLAVADQRACARLRMASGARYVRQPTDGIGARAQFDQIRAERCRGFSTDATHPRRSSPLLGKVGCMTRRDPPRHHFPLHQIKE</sequence>
<protein>
    <submittedName>
        <fullName evidence="1">Phosphoketolase</fullName>
    </submittedName>
</protein>
<organism evidence="1 2">
    <name type="scientific">Thauera aminoaromatica S2</name>
    <dbReference type="NCBI Taxonomy" id="1234381"/>
    <lineage>
        <taxon>Bacteria</taxon>
        <taxon>Pseudomonadati</taxon>
        <taxon>Pseudomonadota</taxon>
        <taxon>Betaproteobacteria</taxon>
        <taxon>Rhodocyclales</taxon>
        <taxon>Zoogloeaceae</taxon>
        <taxon>Thauera</taxon>
    </lineage>
</organism>
<evidence type="ECO:0000313" key="1">
    <source>
        <dbReference type="EMBL" id="ENO88038.1"/>
    </source>
</evidence>
<comment type="caution">
    <text evidence="1">The sequence shown here is derived from an EMBL/GenBank/DDBJ whole genome shotgun (WGS) entry which is preliminary data.</text>
</comment>
<dbReference type="Gene3D" id="3.40.50.970">
    <property type="match status" value="1"/>
</dbReference>
<dbReference type="EMBL" id="AMXD01000010">
    <property type="protein sequence ID" value="ENO88038.1"/>
    <property type="molecule type" value="Genomic_DNA"/>
</dbReference>
<dbReference type="Pfam" id="PF03894">
    <property type="entry name" value="XFP"/>
    <property type="match status" value="1"/>
</dbReference>
<name>N6Z0W0_THASP</name>
<gene>
    <name evidence="1" type="ORF">C665_03432</name>
</gene>
<accession>N6Z0W0</accession>
<dbReference type="InterPro" id="IPR005593">
    <property type="entry name" value="Xul5P/Fru6P_PKetolase"/>
</dbReference>
<reference evidence="1 2" key="1">
    <citation type="submission" date="2012-09" db="EMBL/GenBank/DDBJ databases">
        <title>Draft Genome Sequences of 6 Strains from Genus Thauera.</title>
        <authorList>
            <person name="Liu B."/>
            <person name="Shapleigh J.P."/>
            <person name="Frostegard A.H."/>
        </authorList>
    </citation>
    <scope>NUCLEOTIDE SEQUENCE [LARGE SCALE GENOMIC DNA]</scope>
    <source>
        <strain evidence="1 2">S2</strain>
    </source>
</reference>
<dbReference type="Proteomes" id="UP000013042">
    <property type="component" value="Unassembled WGS sequence"/>
</dbReference>
<dbReference type="PANTHER" id="PTHR31273">
    <property type="entry name" value="PHOSPHOKETOLASE-RELATED"/>
    <property type="match status" value="1"/>
</dbReference>
<dbReference type="AlphaFoldDB" id="N6Z0W0"/>